<evidence type="ECO:0000259" key="2">
    <source>
        <dbReference type="Pfam" id="PF00755"/>
    </source>
</evidence>
<dbReference type="GO" id="GO:0016746">
    <property type="term" value="F:acyltransferase activity"/>
    <property type="evidence" value="ECO:0007669"/>
    <property type="project" value="UniProtKB-KW"/>
</dbReference>
<dbReference type="AlphaFoldDB" id="A0A1A9VPP6"/>
<dbReference type="STRING" id="7395.A0A1A9VPP6"/>
<evidence type="ECO:0000313" key="4">
    <source>
        <dbReference type="Proteomes" id="UP000078200"/>
    </source>
</evidence>
<dbReference type="VEuPathDB" id="VectorBase:GAUT043608"/>
<dbReference type="Proteomes" id="UP000078200">
    <property type="component" value="Unassembled WGS sequence"/>
</dbReference>
<dbReference type="InterPro" id="IPR039551">
    <property type="entry name" value="Cho/carn_acyl_trans"/>
</dbReference>
<protein>
    <submittedName>
        <fullName evidence="3">Carn_acyltransf domain-containing protein</fullName>
    </submittedName>
</protein>
<feature type="domain" description="Choline/carnitine acyltransferase" evidence="2">
    <location>
        <begin position="2"/>
        <end position="51"/>
    </location>
</feature>
<dbReference type="EnsemblMetazoa" id="GAUT043608-RA">
    <property type="protein sequence ID" value="GAUT043608-PA"/>
    <property type="gene ID" value="GAUT043608"/>
</dbReference>
<dbReference type="InterPro" id="IPR042572">
    <property type="entry name" value="Carn_acyl_trans_N"/>
</dbReference>
<accession>A0A1A9VPP6</accession>
<dbReference type="Gene3D" id="1.10.275.20">
    <property type="entry name" value="Choline/Carnitine o-acyltransferase"/>
    <property type="match status" value="1"/>
</dbReference>
<dbReference type="GO" id="GO:0006635">
    <property type="term" value="P:fatty acid beta-oxidation"/>
    <property type="evidence" value="ECO:0007669"/>
    <property type="project" value="UniProtKB-UniPathway"/>
</dbReference>
<dbReference type="Pfam" id="PF00755">
    <property type="entry name" value="Carn_acyltransf"/>
    <property type="match status" value="1"/>
</dbReference>
<organism evidence="3 4">
    <name type="scientific">Glossina austeni</name>
    <name type="common">Savannah tsetse fly</name>
    <dbReference type="NCBI Taxonomy" id="7395"/>
    <lineage>
        <taxon>Eukaryota</taxon>
        <taxon>Metazoa</taxon>
        <taxon>Ecdysozoa</taxon>
        <taxon>Arthropoda</taxon>
        <taxon>Hexapoda</taxon>
        <taxon>Insecta</taxon>
        <taxon>Pterygota</taxon>
        <taxon>Neoptera</taxon>
        <taxon>Endopterygota</taxon>
        <taxon>Diptera</taxon>
        <taxon>Brachycera</taxon>
        <taxon>Muscomorpha</taxon>
        <taxon>Hippoboscoidea</taxon>
        <taxon>Glossinidae</taxon>
        <taxon>Glossina</taxon>
    </lineage>
</organism>
<dbReference type="UniPathway" id="UPA00659"/>
<evidence type="ECO:0000256" key="1">
    <source>
        <dbReference type="ARBA" id="ARBA00023315"/>
    </source>
</evidence>
<dbReference type="SUPFAM" id="SSF52777">
    <property type="entry name" value="CoA-dependent acyltransferases"/>
    <property type="match status" value="1"/>
</dbReference>
<evidence type="ECO:0000313" key="3">
    <source>
        <dbReference type="EnsemblMetazoa" id="GAUT043608-PA"/>
    </source>
</evidence>
<sequence>MADYIRALEPVTEPAQLVRTKAIIQQFTAPNALGPRLHQYLLDRREAEDNWGKSKLKILQSDGKVSDNGQGQLND</sequence>
<keyword evidence="4" id="KW-1185">Reference proteome</keyword>
<keyword evidence="1" id="KW-0012">Acyltransferase</keyword>
<name>A0A1A9VPP6_GLOAU</name>
<keyword evidence="1" id="KW-0808">Transferase</keyword>
<reference evidence="3" key="1">
    <citation type="submission" date="2020-05" db="UniProtKB">
        <authorList>
            <consortium name="EnsemblMetazoa"/>
        </authorList>
    </citation>
    <scope>IDENTIFICATION</scope>
    <source>
        <strain evidence="3">TTRI</strain>
    </source>
</reference>
<proteinExistence type="predicted"/>